<organism evidence="4 5">
    <name type="scientific">Mycolicibacterium smegmatis (strain ATCC 700084 / mc(2)155)</name>
    <name type="common">Mycobacterium smegmatis</name>
    <dbReference type="NCBI Taxonomy" id="246196"/>
    <lineage>
        <taxon>Bacteria</taxon>
        <taxon>Bacillati</taxon>
        <taxon>Actinomycetota</taxon>
        <taxon>Actinomycetes</taxon>
        <taxon>Mycobacteriales</taxon>
        <taxon>Mycobacteriaceae</taxon>
        <taxon>Mycolicibacterium</taxon>
    </lineage>
</organism>
<reference evidence="4 5" key="1">
    <citation type="submission" date="2006-10" db="EMBL/GenBank/DDBJ databases">
        <authorList>
            <person name="Fleischmann R.D."/>
            <person name="Dodson R.J."/>
            <person name="Haft D.H."/>
            <person name="Merkel J.S."/>
            <person name="Nelson W.C."/>
            <person name="Fraser C.M."/>
        </authorList>
    </citation>
    <scope>NUCLEOTIDE SEQUENCE [LARGE SCALE GENOMIC DNA]</scope>
    <source>
        <strain evidence="5">ATCC 700084 / mc(2)155</strain>
    </source>
</reference>
<keyword evidence="2" id="KW-1133">Transmembrane helix</keyword>
<evidence type="ECO:0000313" key="5">
    <source>
        <dbReference type="Proteomes" id="UP000000757"/>
    </source>
</evidence>
<dbReference type="AlphaFoldDB" id="A0QPC6"/>
<feature type="region of interest" description="Disordered" evidence="1">
    <location>
        <begin position="403"/>
        <end position="451"/>
    </location>
</feature>
<dbReference type="InterPro" id="IPR003399">
    <property type="entry name" value="Mce/MlaD"/>
</dbReference>
<feature type="region of interest" description="Disordered" evidence="1">
    <location>
        <begin position="476"/>
        <end position="495"/>
    </location>
</feature>
<dbReference type="PANTHER" id="PTHR33371">
    <property type="entry name" value="INTERMEMBRANE PHOSPHOLIPID TRANSPORT SYSTEM BINDING PROTEIN MLAD-RELATED"/>
    <property type="match status" value="1"/>
</dbReference>
<dbReference type="GO" id="GO:0005576">
    <property type="term" value="C:extracellular region"/>
    <property type="evidence" value="ECO:0007669"/>
    <property type="project" value="TreeGrafter"/>
</dbReference>
<dbReference type="KEGG" id="msm:MSMEG_0351"/>
<evidence type="ECO:0000256" key="1">
    <source>
        <dbReference type="SAM" id="MobiDB-lite"/>
    </source>
</evidence>
<keyword evidence="2" id="KW-0812">Transmembrane</keyword>
<dbReference type="KEGG" id="msb:LJ00_01755"/>
<dbReference type="InterPro" id="IPR005693">
    <property type="entry name" value="Mce"/>
</dbReference>
<evidence type="ECO:0000313" key="4">
    <source>
        <dbReference type="EMBL" id="ABK75309.1"/>
    </source>
</evidence>
<dbReference type="EMBL" id="CP000480">
    <property type="protein sequence ID" value="ABK75309.1"/>
    <property type="molecule type" value="Genomic_DNA"/>
</dbReference>
<feature type="compositionally biased region" description="Pro residues" evidence="1">
    <location>
        <begin position="435"/>
        <end position="444"/>
    </location>
</feature>
<dbReference type="STRING" id="246196.MSMEG_0351"/>
<sequence length="495" mass="52743">MIHRRTKIQLAIFCVIAVVFGTVMIFGYMRLPAHLFGIGLYTVNLDLDRTGGLYPTGNVTYRGTEVGRVESVGLSENGGVRAVLKLKSGIDIPSDLRAEVHSQSAIGEQYVELLPRSAAAPPLQDGDVIAAKDVFIPPDINSLLDAANTGLQAIPQDNLKTAIDESYAAVGGLGPAISRLVRGSTALASDARKNLGSLTTLIDLWQPVAESQIGTADSIEAWAANLAAVTGQLKQHNADVVGLIEQGAPAAEEARRLFERVQPTLPILLANLVSINEVAVTYQPGIEQILVLLPQGIAQLQGPNLANRDNKDTAHKGMFLAFNTNINLPPPCTTGFLPAQQRRPPSFEDYPERPAGDLYCRTPQDSPFNARGARNIPCETVPGKRAPTVKLCESDENFVPLNDGYNWKGDPNATLSGQSIPDLGPGQGESAPETSPAPPAPPVEGDPVPMAIARYDPATGTYLGPDGQVYTQADLADNGSKEQTWQSMLTPHGMN</sequence>
<evidence type="ECO:0000259" key="3">
    <source>
        <dbReference type="Pfam" id="PF02470"/>
    </source>
</evidence>
<dbReference type="Pfam" id="PF02470">
    <property type="entry name" value="MlaD"/>
    <property type="match status" value="1"/>
</dbReference>
<feature type="transmembrane region" description="Helical" evidence="2">
    <location>
        <begin position="12"/>
        <end position="31"/>
    </location>
</feature>
<name>A0QPC6_MYCS2</name>
<dbReference type="OrthoDB" id="4741753at2"/>
<feature type="domain" description="Mce/MlaD" evidence="3">
    <location>
        <begin position="41"/>
        <end position="115"/>
    </location>
</feature>
<dbReference type="InterPro" id="IPR052336">
    <property type="entry name" value="MlaD_Phospholipid_Transporter"/>
</dbReference>
<dbReference type="RefSeq" id="WP_011726871.1">
    <property type="nucleotide sequence ID" value="NC_008596.1"/>
</dbReference>
<evidence type="ECO:0000256" key="2">
    <source>
        <dbReference type="SAM" id="Phobius"/>
    </source>
</evidence>
<protein>
    <submittedName>
        <fullName evidence="4">Virulence factor mce family protein</fullName>
    </submittedName>
</protein>
<dbReference type="Proteomes" id="UP000000757">
    <property type="component" value="Chromosome"/>
</dbReference>
<dbReference type="PATRIC" id="fig|246196.19.peg.348"/>
<dbReference type="eggNOG" id="COG1463">
    <property type="taxonomic scope" value="Bacteria"/>
</dbReference>
<gene>
    <name evidence="4" type="ordered locus">MSMEG_0351</name>
</gene>
<keyword evidence="5" id="KW-1185">Reference proteome</keyword>
<dbReference type="GeneID" id="93455274"/>
<dbReference type="PaxDb" id="246196-MSMEI_0344"/>
<dbReference type="NCBIfam" id="TIGR00996">
    <property type="entry name" value="Mtu_fam_mce"/>
    <property type="match status" value="1"/>
</dbReference>
<keyword evidence="2" id="KW-0472">Membrane</keyword>
<proteinExistence type="predicted"/>
<accession>A0QPC6</accession>
<feature type="region of interest" description="Disordered" evidence="1">
    <location>
        <begin position="342"/>
        <end position="376"/>
    </location>
</feature>
<dbReference type="PANTHER" id="PTHR33371:SF16">
    <property type="entry name" value="MCE-FAMILY PROTEIN MCE3F"/>
    <property type="match status" value="1"/>
</dbReference>